<reference evidence="2" key="1">
    <citation type="journal article" date="2014" name="Nucleic Acids Res.">
        <title>The evolutionary dynamics of variant antigen genes in Babesia reveal a history of genomic innovation underlying host-parasite interaction.</title>
        <authorList>
            <person name="Jackson A.P."/>
            <person name="Otto T.D."/>
            <person name="Darby A."/>
            <person name="Ramaprasad A."/>
            <person name="Xia D."/>
            <person name="Echaide I.E."/>
            <person name="Farber M."/>
            <person name="Gahlot S."/>
            <person name="Gamble J."/>
            <person name="Gupta D."/>
            <person name="Gupta Y."/>
            <person name="Jackson L."/>
            <person name="Malandrin L."/>
            <person name="Malas T.B."/>
            <person name="Moussa E."/>
            <person name="Nair M."/>
            <person name="Reid A.J."/>
            <person name="Sanders M."/>
            <person name="Sharma J."/>
            <person name="Tracey A."/>
            <person name="Quail M.A."/>
            <person name="Weir W."/>
            <person name="Wastling J.M."/>
            <person name="Hall N."/>
            <person name="Willadsen P."/>
            <person name="Lingelbach K."/>
            <person name="Shiels B."/>
            <person name="Tait A."/>
            <person name="Berriman M."/>
            <person name="Allred D.R."/>
            <person name="Pain A."/>
        </authorList>
    </citation>
    <scope>NUCLEOTIDE SEQUENCE</scope>
    <source>
        <strain evidence="2">1802A</strain>
    </source>
</reference>
<keyword evidence="3" id="KW-1185">Reference proteome</keyword>
<reference evidence="2" key="2">
    <citation type="submission" date="2021-05" db="EMBL/GenBank/DDBJ databases">
        <authorList>
            <person name="Pain A."/>
        </authorList>
    </citation>
    <scope>NUCLEOTIDE SEQUENCE</scope>
    <source>
        <strain evidence="2">1802A</strain>
    </source>
</reference>
<accession>A0AAD9LHR7</accession>
<protein>
    <submittedName>
        <fullName evidence="2">Uncharacterized protein</fullName>
    </submittedName>
</protein>
<feature type="non-terminal residue" evidence="2">
    <location>
        <position position="1"/>
    </location>
</feature>
<sequence>KDTPGGGHITDPHKGHEKCIQNYAEALKDCLPKTYAALYYLYFMGSQSLKETIKGGQWKDYACDGLTYDYGRGHGRGSKVDLHLWLTDVKGSGTGLVKRGFTHSDKHSFTNKKGSDVATAIANIITHDSVKALQKVLCGLMFVCTWDHSLLGHVCLFLYHFCEKVMEDQVGGDLQRKWEGEKYKVNFDSLNTVCTELQKRLLPFTGSVSHESYIIAVYNGSNTNLFEEIWDENKFVKYCKWLEKHLPRIIESLASMSKDSENWKSSSLTNASSPGPFKYGFVFKDKGWEGGRIHSNLQPLIKSLTGGDSGSLNSLLQCLKGPEAPSSQAQVSHASDQPASDGTSGNSGVTAAGASVGVISLGGAGAGVAYGFNLFGLKDIMSGVFGAIRGLVVGF</sequence>
<proteinExistence type="predicted"/>
<dbReference type="EMBL" id="JAHBMH010000044">
    <property type="protein sequence ID" value="KAK1935934.1"/>
    <property type="molecule type" value="Genomic_DNA"/>
</dbReference>
<dbReference type="AlphaFoldDB" id="A0AAD9LHR7"/>
<gene>
    <name evidence="2" type="ORF">X943_000485</name>
</gene>
<organism evidence="2 3">
    <name type="scientific">Babesia divergens</name>
    <dbReference type="NCBI Taxonomy" id="32595"/>
    <lineage>
        <taxon>Eukaryota</taxon>
        <taxon>Sar</taxon>
        <taxon>Alveolata</taxon>
        <taxon>Apicomplexa</taxon>
        <taxon>Aconoidasida</taxon>
        <taxon>Piroplasmida</taxon>
        <taxon>Babesiidae</taxon>
        <taxon>Babesia</taxon>
    </lineage>
</organism>
<dbReference type="Proteomes" id="UP001195914">
    <property type="component" value="Unassembled WGS sequence"/>
</dbReference>
<comment type="caution">
    <text evidence="2">The sequence shown here is derived from an EMBL/GenBank/DDBJ whole genome shotgun (WGS) entry which is preliminary data.</text>
</comment>
<name>A0AAD9LHR7_BABDI</name>
<evidence type="ECO:0000313" key="3">
    <source>
        <dbReference type="Proteomes" id="UP001195914"/>
    </source>
</evidence>
<feature type="region of interest" description="Disordered" evidence="1">
    <location>
        <begin position="326"/>
        <end position="347"/>
    </location>
</feature>
<evidence type="ECO:0000256" key="1">
    <source>
        <dbReference type="SAM" id="MobiDB-lite"/>
    </source>
</evidence>
<evidence type="ECO:0000313" key="2">
    <source>
        <dbReference type="EMBL" id="KAK1935934.1"/>
    </source>
</evidence>